<protein>
    <submittedName>
        <fullName evidence="17">Cu2+-exporting ATPase</fullName>
    </submittedName>
</protein>
<dbReference type="Gene3D" id="3.40.50.1000">
    <property type="entry name" value="HAD superfamily/HAD-like"/>
    <property type="match status" value="1"/>
</dbReference>
<dbReference type="InterPro" id="IPR006121">
    <property type="entry name" value="HMA_dom"/>
</dbReference>
<evidence type="ECO:0000256" key="11">
    <source>
        <dbReference type="ARBA" id="ARBA00022967"/>
    </source>
</evidence>
<accession>A0A4R2L1F6</accession>
<evidence type="ECO:0000256" key="13">
    <source>
        <dbReference type="ARBA" id="ARBA00023065"/>
    </source>
</evidence>
<organism evidence="17 18">
    <name type="scientific">Chromatocurvus halotolerans</name>
    <dbReference type="NCBI Taxonomy" id="1132028"/>
    <lineage>
        <taxon>Bacteria</taxon>
        <taxon>Pseudomonadati</taxon>
        <taxon>Pseudomonadota</taxon>
        <taxon>Gammaproteobacteria</taxon>
        <taxon>Cellvibrionales</taxon>
        <taxon>Halieaceae</taxon>
        <taxon>Chromatocurvus</taxon>
    </lineage>
</organism>
<gene>
    <name evidence="17" type="ORF">EV688_102136</name>
</gene>
<evidence type="ECO:0000313" key="17">
    <source>
        <dbReference type="EMBL" id="TCO77679.1"/>
    </source>
</evidence>
<dbReference type="InterPro" id="IPR018303">
    <property type="entry name" value="ATPase_P-typ_P_site"/>
</dbReference>
<feature type="transmembrane region" description="Helical" evidence="15">
    <location>
        <begin position="252"/>
        <end position="274"/>
    </location>
</feature>
<dbReference type="InterPro" id="IPR001757">
    <property type="entry name" value="P_typ_ATPase"/>
</dbReference>
<dbReference type="GO" id="GO:0016887">
    <property type="term" value="F:ATP hydrolysis activity"/>
    <property type="evidence" value="ECO:0007669"/>
    <property type="project" value="InterPro"/>
</dbReference>
<evidence type="ECO:0000256" key="3">
    <source>
        <dbReference type="ARBA" id="ARBA00022448"/>
    </source>
</evidence>
<dbReference type="EMBL" id="SLWX01000002">
    <property type="protein sequence ID" value="TCO77679.1"/>
    <property type="molecule type" value="Genomic_DNA"/>
</dbReference>
<dbReference type="InterPro" id="IPR023299">
    <property type="entry name" value="ATPase_P-typ_cyto_dom_N"/>
</dbReference>
<dbReference type="CDD" id="cd00371">
    <property type="entry name" value="HMA"/>
    <property type="match status" value="1"/>
</dbReference>
<dbReference type="Gene3D" id="3.40.1110.10">
    <property type="entry name" value="Calcium-transporting ATPase, cytoplasmic domain N"/>
    <property type="match status" value="1"/>
</dbReference>
<comment type="similarity">
    <text evidence="2 15">Belongs to the cation transport ATPase (P-type) (TC 3.A.3) family. Type IB subfamily.</text>
</comment>
<dbReference type="Gene3D" id="2.70.150.10">
    <property type="entry name" value="Calcium-transporting ATPase, cytoplasmic transduction domain A"/>
    <property type="match status" value="1"/>
</dbReference>
<dbReference type="RefSeq" id="WP_117314769.1">
    <property type="nucleotide sequence ID" value="NZ_QQSW01000001.1"/>
</dbReference>
<dbReference type="InterPro" id="IPR023214">
    <property type="entry name" value="HAD_sf"/>
</dbReference>
<dbReference type="OrthoDB" id="9814270at2"/>
<dbReference type="InterPro" id="IPR027256">
    <property type="entry name" value="P-typ_ATPase_IB"/>
</dbReference>
<dbReference type="PROSITE" id="PS00154">
    <property type="entry name" value="ATPASE_E1_E2"/>
    <property type="match status" value="1"/>
</dbReference>
<dbReference type="GO" id="GO:0005507">
    <property type="term" value="F:copper ion binding"/>
    <property type="evidence" value="ECO:0007669"/>
    <property type="project" value="TreeGrafter"/>
</dbReference>
<feature type="transmembrane region" description="Helical" evidence="15">
    <location>
        <begin position="219"/>
        <end position="240"/>
    </location>
</feature>
<keyword evidence="10" id="KW-0460">Magnesium</keyword>
<evidence type="ECO:0000256" key="8">
    <source>
        <dbReference type="ARBA" id="ARBA00022741"/>
    </source>
</evidence>
<dbReference type="InterPro" id="IPR036412">
    <property type="entry name" value="HAD-like_sf"/>
</dbReference>
<dbReference type="Pfam" id="PF00403">
    <property type="entry name" value="HMA"/>
    <property type="match status" value="1"/>
</dbReference>
<dbReference type="PANTHER" id="PTHR43520:SF5">
    <property type="entry name" value="CATION-TRANSPORTING P-TYPE ATPASE-RELATED"/>
    <property type="match status" value="1"/>
</dbReference>
<evidence type="ECO:0000256" key="14">
    <source>
        <dbReference type="ARBA" id="ARBA00023136"/>
    </source>
</evidence>
<dbReference type="SUPFAM" id="SSF55008">
    <property type="entry name" value="HMA, heavy metal-associated domain"/>
    <property type="match status" value="1"/>
</dbReference>
<keyword evidence="12 15" id="KW-1133">Transmembrane helix</keyword>
<keyword evidence="9 15" id="KW-0067">ATP-binding</keyword>
<keyword evidence="4 15" id="KW-1003">Cell membrane</keyword>
<dbReference type="Pfam" id="PF12156">
    <property type="entry name" value="ATPase-cat_bd"/>
    <property type="match status" value="1"/>
</dbReference>
<dbReference type="NCBIfam" id="TIGR01512">
    <property type="entry name" value="ATPase-IB2_Cd"/>
    <property type="match status" value="1"/>
</dbReference>
<feature type="transmembrane region" description="Helical" evidence="15">
    <location>
        <begin position="280"/>
        <end position="298"/>
    </location>
</feature>
<dbReference type="NCBIfam" id="TIGR01494">
    <property type="entry name" value="ATPase_P-type"/>
    <property type="match status" value="1"/>
</dbReference>
<sequence>MTDSSANTVCFHCGDPVPAGSNFRVVIDNELRDMCCPGCRAVAQLIADSGMARFYAQRTEYNLRPDGSSGDASAEEQFRLYDDPALAATFSHDDGDGLTRVRLLLGGMTCAACTWLIEQSLARVFGVHSAIVNLSQSRLDVVLDCERLPLSRLFARVAALGYSVKPFHANAQREQMRREYRSDLRRLAVAGLGMMQVGMFAIALHAGELQGIAREYEQLLRVVSLGVTAFIVRFSARPFFSSAWRHLRQGALVMDLPVALAIGLAFTASVYATVTGTGQVYFDSVVMFTFLLLLARFAEKRARLAGSLDWFDAESALPDAVLVRRGDDWRQQARQQLERGDRVLVRAGDTVPIDGVVGSGESAVREDAFSGESLPRRVTAGDTVFAGTVNTDAALDITASGSYVDTRLAALQRSIETASAEKPPIAQIADRIAGWFIGGILLATGATAWVWYGIAPERALWTALSVLVISCPCALALATPAALSNAANALRRGGVLVRGEGALESVARVTHILFDKTGTLTRGELAIGQVLCLGDTSRADVLALAAALQRYANHPIARGFTEIAPADSVSEVLFHVGRGVSGTFSGRACRVGSAEYCREIAPSLPAQPDAAGYWVALVLRDQPLAWIALEDVLRNEATAVTSELKSRGARLELVTGDHSRQATVMGRSLGFDAIHVGMTPQDKSAHVAALQRQGAIVLMVGDGLNDAPVLRRANASIAVAGATDLARTQADFVIMDGDLHRVTAIIDKAQQCRRTLYQNLAWALGYNLLGIPLAALGYIPPWAAAIGMSLSSLLVVANSLRLVRPPRRT</sequence>
<keyword evidence="5" id="KW-0597">Phosphoprotein</keyword>
<evidence type="ECO:0000256" key="7">
    <source>
        <dbReference type="ARBA" id="ARBA00022723"/>
    </source>
</evidence>
<dbReference type="InterPro" id="IPR059000">
    <property type="entry name" value="ATPase_P-type_domA"/>
</dbReference>
<dbReference type="NCBIfam" id="TIGR01525">
    <property type="entry name" value="ATPase-IB_hvy"/>
    <property type="match status" value="1"/>
</dbReference>
<evidence type="ECO:0000256" key="4">
    <source>
        <dbReference type="ARBA" id="ARBA00022475"/>
    </source>
</evidence>
<feature type="transmembrane region" description="Helical" evidence="15">
    <location>
        <begin position="785"/>
        <end position="803"/>
    </location>
</feature>
<dbReference type="PANTHER" id="PTHR43520">
    <property type="entry name" value="ATP7, ISOFORM B"/>
    <property type="match status" value="1"/>
</dbReference>
<feature type="transmembrane region" description="Helical" evidence="15">
    <location>
        <begin position="760"/>
        <end position="779"/>
    </location>
</feature>
<dbReference type="InterPro" id="IPR036163">
    <property type="entry name" value="HMA_dom_sf"/>
</dbReference>
<evidence type="ECO:0000313" key="18">
    <source>
        <dbReference type="Proteomes" id="UP000294980"/>
    </source>
</evidence>
<keyword evidence="7 15" id="KW-0479">Metal-binding</keyword>
<feature type="transmembrane region" description="Helical" evidence="15">
    <location>
        <begin position="460"/>
        <end position="483"/>
    </location>
</feature>
<feature type="transmembrane region" description="Helical" evidence="15">
    <location>
        <begin position="187"/>
        <end position="207"/>
    </location>
</feature>
<evidence type="ECO:0000256" key="6">
    <source>
        <dbReference type="ARBA" id="ARBA00022692"/>
    </source>
</evidence>
<dbReference type="Pfam" id="PF00702">
    <property type="entry name" value="Hydrolase"/>
    <property type="match status" value="1"/>
</dbReference>
<name>A0A4R2L1F6_9GAMM</name>
<dbReference type="AlphaFoldDB" id="A0A4R2L1F6"/>
<dbReference type="SUPFAM" id="SSF81653">
    <property type="entry name" value="Calcium ATPase, transduction domain A"/>
    <property type="match status" value="1"/>
</dbReference>
<dbReference type="PROSITE" id="PS01047">
    <property type="entry name" value="HMA_1"/>
    <property type="match status" value="1"/>
</dbReference>
<dbReference type="SUPFAM" id="SSF56784">
    <property type="entry name" value="HAD-like"/>
    <property type="match status" value="1"/>
</dbReference>
<evidence type="ECO:0000256" key="12">
    <source>
        <dbReference type="ARBA" id="ARBA00022989"/>
    </source>
</evidence>
<dbReference type="Gene3D" id="3.30.70.100">
    <property type="match status" value="1"/>
</dbReference>
<feature type="transmembrane region" description="Helical" evidence="15">
    <location>
        <begin position="432"/>
        <end position="454"/>
    </location>
</feature>
<keyword evidence="14 15" id="KW-0472">Membrane</keyword>
<evidence type="ECO:0000256" key="2">
    <source>
        <dbReference type="ARBA" id="ARBA00006024"/>
    </source>
</evidence>
<evidence type="ECO:0000256" key="9">
    <source>
        <dbReference type="ARBA" id="ARBA00022840"/>
    </source>
</evidence>
<dbReference type="InterPro" id="IPR008250">
    <property type="entry name" value="ATPase_P-typ_transduc_dom_A_sf"/>
</dbReference>
<evidence type="ECO:0000256" key="5">
    <source>
        <dbReference type="ARBA" id="ARBA00022553"/>
    </source>
</evidence>
<dbReference type="InterPro" id="IPR021993">
    <property type="entry name" value="ATPase-cat-bd"/>
</dbReference>
<evidence type="ECO:0000259" key="16">
    <source>
        <dbReference type="PROSITE" id="PS50846"/>
    </source>
</evidence>
<dbReference type="Proteomes" id="UP000294980">
    <property type="component" value="Unassembled WGS sequence"/>
</dbReference>
<dbReference type="PRINTS" id="PR00119">
    <property type="entry name" value="CATATPASE"/>
</dbReference>
<dbReference type="PROSITE" id="PS50846">
    <property type="entry name" value="HMA_2"/>
    <property type="match status" value="1"/>
</dbReference>
<dbReference type="GO" id="GO:0005524">
    <property type="term" value="F:ATP binding"/>
    <property type="evidence" value="ECO:0007669"/>
    <property type="project" value="UniProtKB-UniRule"/>
</dbReference>
<keyword evidence="18" id="KW-1185">Reference proteome</keyword>
<dbReference type="GO" id="GO:0005886">
    <property type="term" value="C:plasma membrane"/>
    <property type="evidence" value="ECO:0007669"/>
    <property type="project" value="UniProtKB-SubCell"/>
</dbReference>
<keyword evidence="8 15" id="KW-0547">Nucleotide-binding</keyword>
<dbReference type="Pfam" id="PF00122">
    <property type="entry name" value="E1-E2_ATPase"/>
    <property type="match status" value="1"/>
</dbReference>
<comment type="subcellular location">
    <subcellularLocation>
        <location evidence="1">Cell membrane</location>
        <topology evidence="1">Multi-pass membrane protein</topology>
    </subcellularLocation>
</comment>
<dbReference type="GO" id="GO:0043682">
    <property type="term" value="F:P-type divalent copper transporter activity"/>
    <property type="evidence" value="ECO:0007669"/>
    <property type="project" value="TreeGrafter"/>
</dbReference>
<evidence type="ECO:0000256" key="15">
    <source>
        <dbReference type="RuleBase" id="RU362081"/>
    </source>
</evidence>
<dbReference type="SUPFAM" id="SSF81665">
    <property type="entry name" value="Calcium ATPase, transmembrane domain M"/>
    <property type="match status" value="1"/>
</dbReference>
<keyword evidence="11" id="KW-1278">Translocase</keyword>
<comment type="caution">
    <text evidence="17">The sequence shown here is derived from an EMBL/GenBank/DDBJ whole genome shotgun (WGS) entry which is preliminary data.</text>
</comment>
<keyword evidence="13" id="KW-0406">Ion transport</keyword>
<feature type="domain" description="HMA" evidence="16">
    <location>
        <begin position="99"/>
        <end position="165"/>
    </location>
</feature>
<keyword evidence="3" id="KW-0813">Transport</keyword>
<dbReference type="GO" id="GO:0055070">
    <property type="term" value="P:copper ion homeostasis"/>
    <property type="evidence" value="ECO:0007669"/>
    <property type="project" value="TreeGrafter"/>
</dbReference>
<proteinExistence type="inferred from homology"/>
<keyword evidence="6 15" id="KW-0812">Transmembrane</keyword>
<dbReference type="InterPro" id="IPR017969">
    <property type="entry name" value="Heavy-metal-associated_CS"/>
</dbReference>
<reference evidence="17 18" key="1">
    <citation type="submission" date="2019-03" db="EMBL/GenBank/DDBJ databases">
        <title>Genomic Encyclopedia of Type Strains, Phase IV (KMG-IV): sequencing the most valuable type-strain genomes for metagenomic binning, comparative biology and taxonomic classification.</title>
        <authorList>
            <person name="Goeker M."/>
        </authorList>
    </citation>
    <scope>NUCLEOTIDE SEQUENCE [LARGE SCALE GENOMIC DNA]</scope>
    <source>
        <strain evidence="17 18">DSM 23344</strain>
    </source>
</reference>
<dbReference type="NCBIfam" id="TIGR01511">
    <property type="entry name" value="ATPase-IB1_Cu"/>
    <property type="match status" value="1"/>
</dbReference>
<evidence type="ECO:0000256" key="10">
    <source>
        <dbReference type="ARBA" id="ARBA00022842"/>
    </source>
</evidence>
<dbReference type="InterPro" id="IPR023298">
    <property type="entry name" value="ATPase_P-typ_TM_dom_sf"/>
</dbReference>
<evidence type="ECO:0000256" key="1">
    <source>
        <dbReference type="ARBA" id="ARBA00004651"/>
    </source>
</evidence>